<evidence type="ECO:0000313" key="8">
    <source>
        <dbReference type="Proteomes" id="UP000254866"/>
    </source>
</evidence>
<accession>A0A370TNK6</accession>
<dbReference type="AlphaFoldDB" id="A0A370TNK6"/>
<protein>
    <recommendedName>
        <fullName evidence="9">RTA1-domain-containing protein</fullName>
    </recommendedName>
</protein>
<dbReference type="RefSeq" id="XP_031869753.1">
    <property type="nucleotide sequence ID" value="XM_032013153.1"/>
</dbReference>
<dbReference type="OrthoDB" id="5384040at2759"/>
<feature type="region of interest" description="Disordered" evidence="5">
    <location>
        <begin position="303"/>
        <end position="353"/>
    </location>
</feature>
<evidence type="ECO:0000256" key="2">
    <source>
        <dbReference type="ARBA" id="ARBA00022692"/>
    </source>
</evidence>
<sequence length="353" mass="39658">MSSTTLNPTATSTSTATPSCISVVPDKNGYVPEWACDANYSYYPSFGGALFFAVAFGITTFLHIYQAFYYKKWRLCWVIVMGSAWEFASFATRAAGTRNQQSLPLAFVSQILFLLAPMWVNAFDYMVVGRMIYFFVPEQKIWGIRGIKIAKIFVWLDVLSFLTQLGGGALIQPGQDPKTLMAGIHVYMGGIGLQELFILFFTAIGIKFFLTMKKAEASMAGTSNQILDGRPHNWRPLLFALYASLMMITVRIIFRLVEFSAGIEPGDNPIPYTEAYQFCLDALPMLLAISIMNVVHPGRILKGEGSEFPKGPTRKEKKELKRIKKEEKLAKKEEKKAAKEERKAEKMQRNLGV</sequence>
<evidence type="ECO:0000256" key="6">
    <source>
        <dbReference type="SAM" id="Phobius"/>
    </source>
</evidence>
<evidence type="ECO:0000313" key="7">
    <source>
        <dbReference type="EMBL" id="RDL37097.1"/>
    </source>
</evidence>
<comment type="subcellular location">
    <subcellularLocation>
        <location evidence="1">Membrane</location>
        <topology evidence="1">Multi-pass membrane protein</topology>
    </subcellularLocation>
</comment>
<dbReference type="Pfam" id="PF04479">
    <property type="entry name" value="RTA1"/>
    <property type="match status" value="1"/>
</dbReference>
<feature type="transmembrane region" description="Helical" evidence="6">
    <location>
        <begin position="49"/>
        <end position="68"/>
    </location>
</feature>
<organism evidence="7 8">
    <name type="scientific">Venustampulla echinocandica</name>
    <dbReference type="NCBI Taxonomy" id="2656787"/>
    <lineage>
        <taxon>Eukaryota</taxon>
        <taxon>Fungi</taxon>
        <taxon>Dikarya</taxon>
        <taxon>Ascomycota</taxon>
        <taxon>Pezizomycotina</taxon>
        <taxon>Leotiomycetes</taxon>
        <taxon>Helotiales</taxon>
        <taxon>Pleuroascaceae</taxon>
        <taxon>Venustampulla</taxon>
    </lineage>
</organism>
<dbReference type="GO" id="GO:0016020">
    <property type="term" value="C:membrane"/>
    <property type="evidence" value="ECO:0007669"/>
    <property type="project" value="UniProtKB-SubCell"/>
</dbReference>
<evidence type="ECO:0000256" key="4">
    <source>
        <dbReference type="ARBA" id="ARBA00023136"/>
    </source>
</evidence>
<dbReference type="InterPro" id="IPR007568">
    <property type="entry name" value="RTA1"/>
</dbReference>
<dbReference type="PANTHER" id="PTHR31465:SF15">
    <property type="entry name" value="LIPID TRANSPORTER ATNI-RELATED"/>
    <property type="match status" value="1"/>
</dbReference>
<name>A0A370TNK6_9HELO</name>
<evidence type="ECO:0000256" key="5">
    <source>
        <dbReference type="SAM" id="MobiDB-lite"/>
    </source>
</evidence>
<dbReference type="PANTHER" id="PTHR31465">
    <property type="entry name" value="PROTEIN RTA1-RELATED"/>
    <property type="match status" value="1"/>
</dbReference>
<reference evidence="7 8" key="1">
    <citation type="journal article" date="2018" name="IMA Fungus">
        <title>IMA Genome-F 9: Draft genome sequence of Annulohypoxylon stygium, Aspergillus mulundensis, Berkeleyomyces basicola (syn. Thielaviopsis basicola), Ceratocystis smalleyi, two Cercospora beticola strains, Coleophoma cylindrospora, Fusarium fracticaudum, Phialophora cf. hyalina, and Morchella septimelata.</title>
        <authorList>
            <person name="Wingfield B.D."/>
            <person name="Bills G.F."/>
            <person name="Dong Y."/>
            <person name="Huang W."/>
            <person name="Nel W.J."/>
            <person name="Swalarsk-Parry B.S."/>
            <person name="Vaghefi N."/>
            <person name="Wilken P.M."/>
            <person name="An Z."/>
            <person name="de Beer Z.W."/>
            <person name="De Vos L."/>
            <person name="Chen L."/>
            <person name="Duong T.A."/>
            <person name="Gao Y."/>
            <person name="Hammerbacher A."/>
            <person name="Kikkert J.R."/>
            <person name="Li Y."/>
            <person name="Li H."/>
            <person name="Li K."/>
            <person name="Li Q."/>
            <person name="Liu X."/>
            <person name="Ma X."/>
            <person name="Naidoo K."/>
            <person name="Pethybridge S.J."/>
            <person name="Sun J."/>
            <person name="Steenkamp E.T."/>
            <person name="van der Nest M.A."/>
            <person name="van Wyk S."/>
            <person name="Wingfield M.J."/>
            <person name="Xiong C."/>
            <person name="Yue Q."/>
            <person name="Zhang X."/>
        </authorList>
    </citation>
    <scope>NUCLEOTIDE SEQUENCE [LARGE SCALE GENOMIC DNA]</scope>
    <source>
        <strain evidence="7 8">BP 5553</strain>
    </source>
</reference>
<dbReference type="Proteomes" id="UP000254866">
    <property type="component" value="Unassembled WGS sequence"/>
</dbReference>
<feature type="transmembrane region" description="Helical" evidence="6">
    <location>
        <begin position="191"/>
        <end position="210"/>
    </location>
</feature>
<evidence type="ECO:0008006" key="9">
    <source>
        <dbReference type="Google" id="ProtNLM"/>
    </source>
</evidence>
<comment type="caution">
    <text evidence="7">The sequence shown here is derived from an EMBL/GenBank/DDBJ whole genome shotgun (WGS) entry which is preliminary data.</text>
</comment>
<keyword evidence="4 6" id="KW-0472">Membrane</keyword>
<dbReference type="STRING" id="2656787.A0A370TNK6"/>
<feature type="transmembrane region" description="Helical" evidence="6">
    <location>
        <begin position="75"/>
        <end position="95"/>
    </location>
</feature>
<feature type="transmembrane region" description="Helical" evidence="6">
    <location>
        <begin position="107"/>
        <end position="128"/>
    </location>
</feature>
<feature type="transmembrane region" description="Helical" evidence="6">
    <location>
        <begin position="149"/>
        <end position="171"/>
    </location>
</feature>
<keyword evidence="2 6" id="KW-0812">Transmembrane</keyword>
<evidence type="ECO:0000256" key="1">
    <source>
        <dbReference type="ARBA" id="ARBA00004141"/>
    </source>
</evidence>
<evidence type="ECO:0000256" key="3">
    <source>
        <dbReference type="ARBA" id="ARBA00022989"/>
    </source>
</evidence>
<dbReference type="GeneID" id="43597379"/>
<dbReference type="EMBL" id="NPIC01000003">
    <property type="protein sequence ID" value="RDL37097.1"/>
    <property type="molecule type" value="Genomic_DNA"/>
</dbReference>
<proteinExistence type="predicted"/>
<feature type="transmembrane region" description="Helical" evidence="6">
    <location>
        <begin position="237"/>
        <end position="255"/>
    </location>
</feature>
<keyword evidence="8" id="KW-1185">Reference proteome</keyword>
<gene>
    <name evidence="7" type="ORF">BP5553_04530</name>
</gene>
<keyword evidence="3 6" id="KW-1133">Transmembrane helix</keyword>